<dbReference type="AlphaFoldDB" id="A0A176VS00"/>
<name>A0A176VS00_MARPO</name>
<accession>A0A176VS00</accession>
<keyword evidence="3" id="KW-1185">Reference proteome</keyword>
<dbReference type="EMBL" id="LVLJ01002812">
    <property type="protein sequence ID" value="OAE23648.1"/>
    <property type="molecule type" value="Genomic_DNA"/>
</dbReference>
<comment type="caution">
    <text evidence="2">The sequence shown here is derived from an EMBL/GenBank/DDBJ whole genome shotgun (WGS) entry which is preliminary data.</text>
</comment>
<feature type="compositionally biased region" description="Basic and acidic residues" evidence="1">
    <location>
        <begin position="7"/>
        <end position="31"/>
    </location>
</feature>
<evidence type="ECO:0000313" key="3">
    <source>
        <dbReference type="Proteomes" id="UP000077202"/>
    </source>
</evidence>
<protein>
    <submittedName>
        <fullName evidence="2">Uncharacterized protein</fullName>
    </submittedName>
</protein>
<proteinExistence type="predicted"/>
<reference evidence="2" key="1">
    <citation type="submission" date="2016-03" db="EMBL/GenBank/DDBJ databases">
        <title>Mechanisms controlling the formation of the plant cell surface in tip-growing cells are functionally conserved among land plants.</title>
        <authorList>
            <person name="Honkanen S."/>
            <person name="Jones V.A."/>
            <person name="Morieri G."/>
            <person name="Champion C."/>
            <person name="Hetherington A.J."/>
            <person name="Kelly S."/>
            <person name="Saint-Marcoux D."/>
            <person name="Proust H."/>
            <person name="Prescott H."/>
            <person name="Dolan L."/>
        </authorList>
    </citation>
    <scope>NUCLEOTIDE SEQUENCE [LARGE SCALE GENOMIC DNA]</scope>
    <source>
        <tissue evidence="2">Whole gametophyte</tissue>
    </source>
</reference>
<sequence length="305" mass="35277">MIGAGPREGDEKMELDDERPRSLIEKRRPETQKAPSSCGRPLLMRRRYSRLEAAVADLESGRLQRRRWRLRIRPRVRIIFTTLSSVLQRIKKGYMQIMLSFASKAQDSKLLPSLAHKKKRGAPALGHKPKARTFNHNDLEQKYLDYIKRWFLIGAVRSGDMMTRLVERIRVHAALALAMVTVGWADASSSWILFFLSSPPKPITVLNLFYFIPRTAVMPAALRADRHALSREQIPLDFQRPVASLRIWMQTCYCHGWRDERILLNSRVMVTILSHGLEAEADGGYIPYRFQLNEDVTPDENLREE</sequence>
<gene>
    <name evidence="2" type="ORF">AXG93_4497s1000</name>
</gene>
<evidence type="ECO:0000256" key="1">
    <source>
        <dbReference type="SAM" id="MobiDB-lite"/>
    </source>
</evidence>
<organism evidence="2 3">
    <name type="scientific">Marchantia polymorpha subsp. ruderalis</name>
    <dbReference type="NCBI Taxonomy" id="1480154"/>
    <lineage>
        <taxon>Eukaryota</taxon>
        <taxon>Viridiplantae</taxon>
        <taxon>Streptophyta</taxon>
        <taxon>Embryophyta</taxon>
        <taxon>Marchantiophyta</taxon>
        <taxon>Marchantiopsida</taxon>
        <taxon>Marchantiidae</taxon>
        <taxon>Marchantiales</taxon>
        <taxon>Marchantiaceae</taxon>
        <taxon>Marchantia</taxon>
    </lineage>
</organism>
<evidence type="ECO:0000313" key="2">
    <source>
        <dbReference type="EMBL" id="OAE23648.1"/>
    </source>
</evidence>
<dbReference type="Proteomes" id="UP000077202">
    <property type="component" value="Unassembled WGS sequence"/>
</dbReference>
<feature type="region of interest" description="Disordered" evidence="1">
    <location>
        <begin position="1"/>
        <end position="40"/>
    </location>
</feature>